<dbReference type="PANTHER" id="PTHR43330:SF8">
    <property type="entry name" value="METHIONINE AMINOPEPTIDASE 1D, MITOCHONDRIAL"/>
    <property type="match status" value="1"/>
</dbReference>
<protein>
    <submittedName>
        <fullName evidence="8">Unannotated protein</fullName>
    </submittedName>
</protein>
<evidence type="ECO:0000313" key="6">
    <source>
        <dbReference type="EMBL" id="CAB4666645.1"/>
    </source>
</evidence>
<dbReference type="SUPFAM" id="SSF55920">
    <property type="entry name" value="Creatinase/aminopeptidase"/>
    <property type="match status" value="1"/>
</dbReference>
<evidence type="ECO:0000259" key="5">
    <source>
        <dbReference type="Pfam" id="PF00557"/>
    </source>
</evidence>
<dbReference type="CDD" id="cd01086">
    <property type="entry name" value="MetAP1"/>
    <property type="match status" value="1"/>
</dbReference>
<dbReference type="InterPro" id="IPR001714">
    <property type="entry name" value="Pept_M24_MAP"/>
</dbReference>
<dbReference type="Pfam" id="PF02810">
    <property type="entry name" value="SEC-C"/>
    <property type="match status" value="1"/>
</dbReference>
<dbReference type="Gene3D" id="3.90.230.10">
    <property type="entry name" value="Creatinase/methionine aminopeptidase superfamily"/>
    <property type="match status" value="1"/>
</dbReference>
<dbReference type="GO" id="GO:0070006">
    <property type="term" value="F:metalloaminopeptidase activity"/>
    <property type="evidence" value="ECO:0007669"/>
    <property type="project" value="InterPro"/>
</dbReference>
<keyword evidence="2" id="KW-0645">Protease</keyword>
<sequence length="304" mass="33033">MLKSNDPCWCGSGEKYKRCHKPIEKLLSPGVVSPMRSVPPLIARPPYAETGNPPPIREGAVKSSDVIERMRGACSIAAEILREAGALVAPGITTDEIDIAVHEATISRNAYPSPLNYRGYPKSVCTSVNEVICHGIPDDRALENGDILNIDVTAYIDGVHGDTNATFLVGDVDAGSRRLVEVTRECLELAIEAVMPGRPLSDIGRAIEGHATPNGFSVIRTFVGHGIGEQFHGEPSVLHYYEPRLVMPMEPGMVFTIEPMIAIGDHREKIWSDGWTAVTQDGLRTAQFEHTILVTESGSEVLTR</sequence>
<evidence type="ECO:0000313" key="7">
    <source>
        <dbReference type="EMBL" id="CAB4795044.1"/>
    </source>
</evidence>
<keyword evidence="4" id="KW-0378">Hydrolase</keyword>
<evidence type="ECO:0000256" key="4">
    <source>
        <dbReference type="ARBA" id="ARBA00022801"/>
    </source>
</evidence>
<dbReference type="PRINTS" id="PR00599">
    <property type="entry name" value="MAPEPTIDASE"/>
</dbReference>
<dbReference type="EMBL" id="CAFBPF010000051">
    <property type="protein sequence ID" value="CAB5007660.1"/>
    <property type="molecule type" value="Genomic_DNA"/>
</dbReference>
<dbReference type="NCBIfam" id="TIGR00500">
    <property type="entry name" value="met_pdase_I"/>
    <property type="match status" value="1"/>
</dbReference>
<dbReference type="PANTHER" id="PTHR43330">
    <property type="entry name" value="METHIONINE AMINOPEPTIDASE"/>
    <property type="match status" value="1"/>
</dbReference>
<dbReference type="Gene3D" id="3.10.450.50">
    <property type="match status" value="1"/>
</dbReference>
<dbReference type="EMBL" id="CAFBLK010000119">
    <property type="protein sequence ID" value="CAB4868750.1"/>
    <property type="molecule type" value="Genomic_DNA"/>
</dbReference>
<evidence type="ECO:0000256" key="2">
    <source>
        <dbReference type="ARBA" id="ARBA00022670"/>
    </source>
</evidence>
<dbReference type="InterPro" id="IPR004027">
    <property type="entry name" value="SEC_C_motif"/>
</dbReference>
<evidence type="ECO:0000256" key="3">
    <source>
        <dbReference type="ARBA" id="ARBA00022723"/>
    </source>
</evidence>
<dbReference type="InterPro" id="IPR000994">
    <property type="entry name" value="Pept_M24"/>
</dbReference>
<dbReference type="InterPro" id="IPR036005">
    <property type="entry name" value="Creatinase/aminopeptidase-like"/>
</dbReference>
<dbReference type="GO" id="GO:0046872">
    <property type="term" value="F:metal ion binding"/>
    <property type="evidence" value="ECO:0007669"/>
    <property type="project" value="UniProtKB-KW"/>
</dbReference>
<keyword evidence="1" id="KW-0031">Aminopeptidase</keyword>
<accession>A0A6J7DGN0</accession>
<dbReference type="SUPFAM" id="SSF103642">
    <property type="entry name" value="Sec-C motif"/>
    <property type="match status" value="1"/>
</dbReference>
<dbReference type="GO" id="GO:0006508">
    <property type="term" value="P:proteolysis"/>
    <property type="evidence" value="ECO:0007669"/>
    <property type="project" value="UniProtKB-KW"/>
</dbReference>
<proteinExistence type="inferred from homology"/>
<dbReference type="EMBL" id="CAFBOR010000105">
    <property type="protein sequence ID" value="CAB4988810.1"/>
    <property type="molecule type" value="Genomic_DNA"/>
</dbReference>
<feature type="domain" description="Peptidase M24" evidence="5">
    <location>
        <begin position="68"/>
        <end position="296"/>
    </location>
</feature>
<reference evidence="8" key="1">
    <citation type="submission" date="2020-05" db="EMBL/GenBank/DDBJ databases">
        <authorList>
            <person name="Chiriac C."/>
            <person name="Salcher M."/>
            <person name="Ghai R."/>
            <person name="Kavagutti S V."/>
        </authorList>
    </citation>
    <scope>NUCLEOTIDE SEQUENCE</scope>
</reference>
<dbReference type="PROSITE" id="PS00680">
    <property type="entry name" value="MAP_1"/>
    <property type="match status" value="1"/>
</dbReference>
<evidence type="ECO:0000313" key="8">
    <source>
        <dbReference type="EMBL" id="CAB4868750.1"/>
    </source>
</evidence>
<keyword evidence="3" id="KW-0479">Metal-binding</keyword>
<evidence type="ECO:0000313" key="10">
    <source>
        <dbReference type="EMBL" id="CAB5007660.1"/>
    </source>
</evidence>
<name>A0A6J7DGN0_9ZZZZ</name>
<dbReference type="EMBL" id="CAFAAH010000082">
    <property type="protein sequence ID" value="CAB4795044.1"/>
    <property type="molecule type" value="Genomic_DNA"/>
</dbReference>
<gene>
    <name evidence="6" type="ORF">UFOPK2242_01254</name>
    <name evidence="7" type="ORF">UFOPK2996_00734</name>
    <name evidence="8" type="ORF">UFOPK3317_00784</name>
    <name evidence="9" type="ORF">UFOPK3974_00817</name>
    <name evidence="10" type="ORF">UFOPK4071_00546</name>
</gene>
<dbReference type="InterPro" id="IPR002467">
    <property type="entry name" value="Pept_M24A_MAP1"/>
</dbReference>
<dbReference type="HAMAP" id="MF_01974">
    <property type="entry name" value="MetAP_1"/>
    <property type="match status" value="1"/>
</dbReference>
<organism evidence="8">
    <name type="scientific">freshwater metagenome</name>
    <dbReference type="NCBI Taxonomy" id="449393"/>
    <lineage>
        <taxon>unclassified sequences</taxon>
        <taxon>metagenomes</taxon>
        <taxon>ecological metagenomes</taxon>
    </lineage>
</organism>
<evidence type="ECO:0000256" key="1">
    <source>
        <dbReference type="ARBA" id="ARBA00022438"/>
    </source>
</evidence>
<dbReference type="EMBL" id="CAEZWM010000178">
    <property type="protein sequence ID" value="CAB4666645.1"/>
    <property type="molecule type" value="Genomic_DNA"/>
</dbReference>
<dbReference type="AlphaFoldDB" id="A0A6J7DGN0"/>
<evidence type="ECO:0000313" key="9">
    <source>
        <dbReference type="EMBL" id="CAB4988810.1"/>
    </source>
</evidence>
<dbReference type="Pfam" id="PF00557">
    <property type="entry name" value="Peptidase_M24"/>
    <property type="match status" value="1"/>
</dbReference>